<dbReference type="Pfam" id="PF13399">
    <property type="entry name" value="LytR_C"/>
    <property type="match status" value="1"/>
</dbReference>
<dbReference type="EMBL" id="CP159837">
    <property type="protein sequence ID" value="XCM34926.1"/>
    <property type="molecule type" value="Genomic_DNA"/>
</dbReference>
<protein>
    <submittedName>
        <fullName evidence="5">LCP family protein</fullName>
    </submittedName>
</protein>
<reference evidence="5" key="1">
    <citation type="submission" date="2024-07" db="EMBL/GenBank/DDBJ databases">
        <authorList>
            <person name="Kim Y.J."/>
            <person name="Jeong J.Y."/>
        </authorList>
    </citation>
    <scope>NUCLEOTIDE SEQUENCE</scope>
    <source>
        <strain evidence="5">GIHE-MW2</strain>
    </source>
</reference>
<gene>
    <name evidence="5" type="ORF">ABWT76_003569</name>
</gene>
<accession>A0AAU8J8R0</accession>
<dbReference type="PANTHER" id="PTHR33392">
    <property type="entry name" value="POLYISOPRENYL-TEICHOIC ACID--PEPTIDOGLYCAN TEICHOIC ACID TRANSFERASE TAGU"/>
    <property type="match status" value="1"/>
</dbReference>
<feature type="transmembrane region" description="Helical" evidence="2">
    <location>
        <begin position="6"/>
        <end position="29"/>
    </location>
</feature>
<organism evidence="5">
    <name type="scientific">Planktothricoides raciborskii GIHE-MW2</name>
    <dbReference type="NCBI Taxonomy" id="2792601"/>
    <lineage>
        <taxon>Bacteria</taxon>
        <taxon>Bacillati</taxon>
        <taxon>Cyanobacteriota</taxon>
        <taxon>Cyanophyceae</taxon>
        <taxon>Oscillatoriophycideae</taxon>
        <taxon>Oscillatoriales</taxon>
        <taxon>Oscillatoriaceae</taxon>
        <taxon>Planktothricoides</taxon>
    </lineage>
</organism>
<proteinExistence type="inferred from homology"/>
<evidence type="ECO:0000259" key="4">
    <source>
        <dbReference type="Pfam" id="PF13399"/>
    </source>
</evidence>
<comment type="similarity">
    <text evidence="1">Belongs to the LytR/CpsA/Psr (LCP) family.</text>
</comment>
<evidence type="ECO:0000313" key="5">
    <source>
        <dbReference type="EMBL" id="XCM34926.1"/>
    </source>
</evidence>
<dbReference type="InterPro" id="IPR050922">
    <property type="entry name" value="LytR/CpsA/Psr_CW_biosynth"/>
</dbReference>
<dbReference type="InterPro" id="IPR004474">
    <property type="entry name" value="LytR_CpsA_psr"/>
</dbReference>
<sequence length="428" mass="47945">MVARLIYWGFTGSLIAITAATLGGVAALLRPNFPPLPLESYFYPKNKLTPGFKQYQLSRPINLLIMGVDPVIPASASGEFPAADMFSGRSDTMILLRCDPANYSITLLWIPRDTLVKIPEHGYGKINQANAIGGAALASRVVSLNFNYIPIDRYVRIRTSALSELVDLLGGVEIFVPAAMSYTDITGQLTINLSPGWQTINGNQAMQFARFRSDELGDIRRIQRQQSLLGALRQRIYNPALISAWPQIISIFRQYIDTNLTTEEMLTLVNFIVQDQPPQLKMLMLPGKFSNSPKDASGDWLVYAGIRQQIIQEHFQDKPVNFAENRPVPKTIKIAIQNATDHHKDSEKLAQYLKSQGFKNVYEIEPWAIAQRQSLIIAQKGNIQEAEWLQNLLTVGKVEASSIGDINSDITIRVGLDVNQRFMIERKK</sequence>
<evidence type="ECO:0000256" key="2">
    <source>
        <dbReference type="SAM" id="Phobius"/>
    </source>
</evidence>
<feature type="domain" description="Cell envelope-related transcriptional attenuator" evidence="3">
    <location>
        <begin position="89"/>
        <end position="236"/>
    </location>
</feature>
<keyword evidence="2" id="KW-0812">Transmembrane</keyword>
<dbReference type="Gene3D" id="3.40.630.190">
    <property type="entry name" value="LCP protein"/>
    <property type="match status" value="1"/>
</dbReference>
<dbReference type="NCBIfam" id="TIGR00350">
    <property type="entry name" value="lytR_cpsA_psr"/>
    <property type="match status" value="1"/>
</dbReference>
<dbReference type="PANTHER" id="PTHR33392:SF6">
    <property type="entry name" value="POLYISOPRENYL-TEICHOIC ACID--PEPTIDOGLYCAN TEICHOIC ACID TRANSFERASE TAGU"/>
    <property type="match status" value="1"/>
</dbReference>
<keyword evidence="2" id="KW-0472">Membrane</keyword>
<dbReference type="Pfam" id="PF03816">
    <property type="entry name" value="LytR_cpsA_psr"/>
    <property type="match status" value="1"/>
</dbReference>
<name>A0AAU8J8R0_9CYAN</name>
<dbReference type="InterPro" id="IPR027381">
    <property type="entry name" value="LytR/CpsA/Psr_C"/>
</dbReference>
<evidence type="ECO:0000259" key="3">
    <source>
        <dbReference type="Pfam" id="PF03816"/>
    </source>
</evidence>
<feature type="domain" description="LytR/CpsA/Psr regulator C-terminal" evidence="4">
    <location>
        <begin position="331"/>
        <end position="417"/>
    </location>
</feature>
<keyword evidence="2" id="KW-1133">Transmembrane helix</keyword>
<dbReference type="RefSeq" id="WP_354634719.1">
    <property type="nucleotide sequence ID" value="NZ_CP159837.1"/>
</dbReference>
<dbReference type="AlphaFoldDB" id="A0AAU8J8R0"/>
<evidence type="ECO:0000256" key="1">
    <source>
        <dbReference type="ARBA" id="ARBA00006068"/>
    </source>
</evidence>